<dbReference type="Pfam" id="PF00175">
    <property type="entry name" value="NAD_binding_1"/>
    <property type="match status" value="1"/>
</dbReference>
<dbReference type="InterPro" id="IPR017927">
    <property type="entry name" value="FAD-bd_FR_type"/>
</dbReference>
<dbReference type="GO" id="GO:0005829">
    <property type="term" value="C:cytosol"/>
    <property type="evidence" value="ECO:0007669"/>
    <property type="project" value="TreeGrafter"/>
</dbReference>
<evidence type="ECO:0000256" key="2">
    <source>
        <dbReference type="ARBA" id="ARBA00001971"/>
    </source>
</evidence>
<keyword evidence="4" id="KW-0285">Flavoprotein</keyword>
<protein>
    <submittedName>
        <fullName evidence="11">DEKNAAC104798</fullName>
    </submittedName>
</protein>
<dbReference type="GO" id="GO:0010181">
    <property type="term" value="F:FMN binding"/>
    <property type="evidence" value="ECO:0007669"/>
    <property type="project" value="InterPro"/>
</dbReference>
<dbReference type="SUPFAM" id="SSF52218">
    <property type="entry name" value="Flavoproteins"/>
    <property type="match status" value="1"/>
</dbReference>
<dbReference type="Gene3D" id="3.40.50.360">
    <property type="match status" value="1"/>
</dbReference>
<dbReference type="Gene3D" id="2.40.30.10">
    <property type="entry name" value="Translation factors"/>
    <property type="match status" value="1"/>
</dbReference>
<evidence type="ECO:0000256" key="7">
    <source>
        <dbReference type="ARBA" id="ARBA00022857"/>
    </source>
</evidence>
<keyword evidence="12" id="KW-1185">Reference proteome</keyword>
<dbReference type="OrthoDB" id="1856718at2759"/>
<dbReference type="InterPro" id="IPR001094">
    <property type="entry name" value="Flavdoxin-like"/>
</dbReference>
<dbReference type="SUPFAM" id="SSF63380">
    <property type="entry name" value="Riboflavin synthase domain-like"/>
    <property type="match status" value="1"/>
</dbReference>
<accession>A0A448YSB8</accession>
<keyword evidence="5" id="KW-0288">FMN</keyword>
<name>A0A448YSB8_BRENA</name>
<dbReference type="SUPFAM" id="SSF52343">
    <property type="entry name" value="Ferredoxin reductase-like, C-terminal NADP-linked domain"/>
    <property type="match status" value="1"/>
</dbReference>
<dbReference type="PANTHER" id="PTHR19384">
    <property type="entry name" value="NITRIC OXIDE SYNTHASE-RELATED"/>
    <property type="match status" value="1"/>
</dbReference>
<dbReference type="InParanoid" id="A0A448YSB8"/>
<dbReference type="Gene3D" id="1.20.990.10">
    <property type="entry name" value="NADPH-cytochrome p450 Reductase, Chain A, domain 3"/>
    <property type="match status" value="1"/>
</dbReference>
<evidence type="ECO:0000256" key="8">
    <source>
        <dbReference type="ARBA" id="ARBA00023002"/>
    </source>
</evidence>
<evidence type="ECO:0000259" key="10">
    <source>
        <dbReference type="PROSITE" id="PS51384"/>
    </source>
</evidence>
<organism evidence="11 12">
    <name type="scientific">Brettanomyces naardenensis</name>
    <name type="common">Yeast</name>
    <dbReference type="NCBI Taxonomy" id="13370"/>
    <lineage>
        <taxon>Eukaryota</taxon>
        <taxon>Fungi</taxon>
        <taxon>Dikarya</taxon>
        <taxon>Ascomycota</taxon>
        <taxon>Saccharomycotina</taxon>
        <taxon>Pichiomycetes</taxon>
        <taxon>Pichiales</taxon>
        <taxon>Pichiaceae</taxon>
        <taxon>Brettanomyces</taxon>
    </lineage>
</organism>
<dbReference type="InterPro" id="IPR039261">
    <property type="entry name" value="FNR_nucleotide-bd"/>
</dbReference>
<comment type="cofactor">
    <cofactor evidence="1">
        <name>FMN</name>
        <dbReference type="ChEBI" id="CHEBI:58210"/>
    </cofactor>
</comment>
<dbReference type="InterPro" id="IPR001433">
    <property type="entry name" value="OxRdtase_FAD/NAD-bd"/>
</dbReference>
<dbReference type="InterPro" id="IPR008254">
    <property type="entry name" value="Flavodoxin/NO_synth"/>
</dbReference>
<dbReference type="Proteomes" id="UP000290900">
    <property type="component" value="Unassembled WGS sequence"/>
</dbReference>
<dbReference type="InterPro" id="IPR001709">
    <property type="entry name" value="Flavoprot_Pyr_Nucl_cyt_Rdtase"/>
</dbReference>
<evidence type="ECO:0000256" key="5">
    <source>
        <dbReference type="ARBA" id="ARBA00022643"/>
    </source>
</evidence>
<proteinExistence type="predicted"/>
<comment type="cofactor">
    <cofactor evidence="3">
        <name>FAD</name>
        <dbReference type="ChEBI" id="CHEBI:57692"/>
    </cofactor>
</comment>
<dbReference type="PROSITE" id="PS50902">
    <property type="entry name" value="FLAVODOXIN_LIKE"/>
    <property type="match status" value="1"/>
</dbReference>
<dbReference type="PANTHER" id="PTHR19384:SF127">
    <property type="entry name" value="BIFUNCTIONAL CYTOCHROME P450_NADPH--P450 REDUCTASE"/>
    <property type="match status" value="1"/>
</dbReference>
<reference evidence="11 12" key="1">
    <citation type="submission" date="2018-12" db="EMBL/GenBank/DDBJ databases">
        <authorList>
            <person name="Tiukova I."/>
            <person name="Dainat J."/>
        </authorList>
    </citation>
    <scope>NUCLEOTIDE SEQUENCE [LARGE SCALE GENOMIC DNA]</scope>
</reference>
<dbReference type="EMBL" id="CAACVR010000056">
    <property type="protein sequence ID" value="VEU23812.1"/>
    <property type="molecule type" value="Genomic_DNA"/>
</dbReference>
<dbReference type="PRINTS" id="PR00371">
    <property type="entry name" value="FPNCR"/>
</dbReference>
<keyword evidence="6" id="KW-0274">FAD</keyword>
<dbReference type="GO" id="GO:0050660">
    <property type="term" value="F:flavin adenine dinucleotide binding"/>
    <property type="evidence" value="ECO:0007669"/>
    <property type="project" value="TreeGrafter"/>
</dbReference>
<dbReference type="PROSITE" id="PS51384">
    <property type="entry name" value="FAD_FR"/>
    <property type="match status" value="1"/>
</dbReference>
<dbReference type="AlphaFoldDB" id="A0A448YSB8"/>
<keyword evidence="8" id="KW-0560">Oxidoreductase</keyword>
<dbReference type="InterPro" id="IPR023173">
    <property type="entry name" value="NADPH_Cyt_P450_Rdtase_alpha"/>
</dbReference>
<comment type="cofactor">
    <cofactor evidence="2">
        <name>heme</name>
        <dbReference type="ChEBI" id="CHEBI:30413"/>
    </cofactor>
</comment>
<dbReference type="InterPro" id="IPR029039">
    <property type="entry name" value="Flavoprotein-like_sf"/>
</dbReference>
<dbReference type="PRINTS" id="PR00369">
    <property type="entry name" value="FLAVODOXIN"/>
</dbReference>
<feature type="domain" description="FAD-binding FR-type" evidence="10">
    <location>
        <begin position="199"/>
        <end position="433"/>
    </location>
</feature>
<dbReference type="STRING" id="13370.A0A448YSB8"/>
<dbReference type="InterPro" id="IPR017938">
    <property type="entry name" value="Riboflavin_synthase-like_b-brl"/>
</dbReference>
<evidence type="ECO:0000256" key="4">
    <source>
        <dbReference type="ARBA" id="ARBA00022630"/>
    </source>
</evidence>
<sequence length="591" mass="67834">MPKRILVCYSSQTNTAERLAEDFARELNACFKRGGTCEVRNIRDVRVDDLKNWDLVCFFISSYGDGEQCDDGLDFFASVKALEDMYFEKLGYPPFTLFGLGSSLYDLYQGASVDFYKELTRCSLHSLGKFGKGDDGIGTLIDDYDEWMFDLLPLISDFLEIPFSDTSEEYHAAFSTIDLPLKTCPGPYRDSVKPPFHVDKPYLAQIHEIRELSGETGAKMVIHAGIDLDDSKLHYTTGDHIGIYPANSDQDVELFLNTFGLYERRNQIIKVIPTDRMSTKLFFPNPTTYWQLSKYFLEINSCLNRKMVRTIGKAFTGPINRVKLLELTKDRGTFMKKVTSNHDTITTFLRGFDTDWSCVPFSFLLESLGPLRPRYYSISSSSLKQPTVVDITVSLVIEGNFQGVFSRNVMEVYQADNHPKLPIFLEQTKFRLPYDTRKPILMVCAGVGVAPFRGFVQERCEQRQRKPSASFGKMYLYYGLRHLKKDLLYRDEWKEYEDILGPEGLELKFAESRNGGKKYVQDLLKEDTQLIGDLIIKQGCYIYVCGASNTMNKGVSKELIDILKTFKGDIKQADRYLRYQKVVGKYKEDVW</sequence>
<dbReference type="Gene3D" id="3.40.50.80">
    <property type="entry name" value="Nucleotide-binding domain of ferredoxin-NADP reductase (FNR) module"/>
    <property type="match status" value="1"/>
</dbReference>
<evidence type="ECO:0000256" key="3">
    <source>
        <dbReference type="ARBA" id="ARBA00001974"/>
    </source>
</evidence>
<evidence type="ECO:0000256" key="1">
    <source>
        <dbReference type="ARBA" id="ARBA00001917"/>
    </source>
</evidence>
<keyword evidence="7" id="KW-0521">NADP</keyword>
<evidence type="ECO:0000313" key="11">
    <source>
        <dbReference type="EMBL" id="VEU23812.1"/>
    </source>
</evidence>
<dbReference type="GO" id="GO:0003958">
    <property type="term" value="F:NADPH-hemoprotein reductase activity"/>
    <property type="evidence" value="ECO:0007669"/>
    <property type="project" value="TreeGrafter"/>
</dbReference>
<gene>
    <name evidence="11" type="ORF">BRENAR_LOCUS4541</name>
</gene>
<evidence type="ECO:0000259" key="9">
    <source>
        <dbReference type="PROSITE" id="PS50902"/>
    </source>
</evidence>
<feature type="domain" description="Flavodoxin-like" evidence="9">
    <location>
        <begin position="5"/>
        <end position="152"/>
    </location>
</feature>
<dbReference type="Pfam" id="PF00258">
    <property type="entry name" value="Flavodoxin_1"/>
    <property type="match status" value="1"/>
</dbReference>
<evidence type="ECO:0000313" key="12">
    <source>
        <dbReference type="Proteomes" id="UP000290900"/>
    </source>
</evidence>
<dbReference type="Pfam" id="PF00667">
    <property type="entry name" value="FAD_binding_1"/>
    <property type="match status" value="1"/>
</dbReference>
<dbReference type="InterPro" id="IPR003097">
    <property type="entry name" value="CysJ-like_FAD-binding"/>
</dbReference>
<evidence type="ECO:0000256" key="6">
    <source>
        <dbReference type="ARBA" id="ARBA00022827"/>
    </source>
</evidence>